<reference evidence="9" key="1">
    <citation type="journal article" date="2020" name="Stud. Mycol.">
        <title>101 Dothideomycetes genomes: a test case for predicting lifestyles and emergence of pathogens.</title>
        <authorList>
            <person name="Haridas S."/>
            <person name="Albert R."/>
            <person name="Binder M."/>
            <person name="Bloem J."/>
            <person name="Labutti K."/>
            <person name="Salamov A."/>
            <person name="Andreopoulos B."/>
            <person name="Baker S."/>
            <person name="Barry K."/>
            <person name="Bills G."/>
            <person name="Bluhm B."/>
            <person name="Cannon C."/>
            <person name="Castanera R."/>
            <person name="Culley D."/>
            <person name="Daum C."/>
            <person name="Ezra D."/>
            <person name="Gonzalez J."/>
            <person name="Henrissat B."/>
            <person name="Kuo A."/>
            <person name="Liang C."/>
            <person name="Lipzen A."/>
            <person name="Lutzoni F."/>
            <person name="Magnuson J."/>
            <person name="Mondo S."/>
            <person name="Nolan M."/>
            <person name="Ohm R."/>
            <person name="Pangilinan J."/>
            <person name="Park H.-J."/>
            <person name="Ramirez L."/>
            <person name="Alfaro M."/>
            <person name="Sun H."/>
            <person name="Tritt A."/>
            <person name="Yoshinaga Y."/>
            <person name="Zwiers L.-H."/>
            <person name="Turgeon B."/>
            <person name="Goodwin S."/>
            <person name="Spatafora J."/>
            <person name="Crous P."/>
            <person name="Grigoriev I."/>
        </authorList>
    </citation>
    <scope>NUCLEOTIDE SEQUENCE</scope>
    <source>
        <strain evidence="9">CBS 675.92</strain>
    </source>
</reference>
<evidence type="ECO:0000256" key="2">
    <source>
        <dbReference type="ARBA" id="ARBA00022692"/>
    </source>
</evidence>
<keyword evidence="2 7" id="KW-0812">Transmembrane</keyword>
<evidence type="ECO:0000256" key="7">
    <source>
        <dbReference type="SAM" id="Phobius"/>
    </source>
</evidence>
<dbReference type="Proteomes" id="UP000800035">
    <property type="component" value="Unassembled WGS sequence"/>
</dbReference>
<organism evidence="9 10">
    <name type="scientific">Byssothecium circinans</name>
    <dbReference type="NCBI Taxonomy" id="147558"/>
    <lineage>
        <taxon>Eukaryota</taxon>
        <taxon>Fungi</taxon>
        <taxon>Dikarya</taxon>
        <taxon>Ascomycota</taxon>
        <taxon>Pezizomycotina</taxon>
        <taxon>Dothideomycetes</taxon>
        <taxon>Pleosporomycetidae</taxon>
        <taxon>Pleosporales</taxon>
        <taxon>Massarineae</taxon>
        <taxon>Massarinaceae</taxon>
        <taxon>Byssothecium</taxon>
    </lineage>
</organism>
<feature type="transmembrane region" description="Helical" evidence="7">
    <location>
        <begin position="224"/>
        <end position="245"/>
    </location>
</feature>
<proteinExistence type="inferred from homology"/>
<dbReference type="OrthoDB" id="5329176at2759"/>
<sequence length="413" mass="45333">MAVIPDSRARASRDSCTGIATAFTIVSILVVGLRVYTRTILVRNFGKDDLAMVAALAITVAYLIAIFIIRENGMGLSGKDLTMDQMLAIIQTTLGIELIYYPCVFFIKLSILFCYLRIGRFPTLSTRRKALTEASAAVKSFERITKYTIYFLAIFCLVCLITTLTQCIPIHKMWDFTGMVKGSCINTTAFFYTTSAVNIITDIWIIALPVRTLLKIQRPSHEKFALIVVFSLGVFSCIASIVRLHAIRIYTESPDPFYDSAPINLWSMVEINIGIWCASIPSLKALITRRRHGSSTHASSGYQYHSKGTDRSGTTATQNSIGEIIGSSHASSNGRTRKFTGERDLESVDLVTLDTRRDSEITPQVQRPQQVARKQSEADSAWSGGGADGRIGGSAESSDGSTWICSPDSASKA</sequence>
<feature type="domain" description="Rhodopsin" evidence="8">
    <location>
        <begin position="33"/>
        <end position="288"/>
    </location>
</feature>
<dbReference type="PANTHER" id="PTHR33048:SF123">
    <property type="entry name" value="INTEGRAL MEMBRANE PROTEIN"/>
    <property type="match status" value="1"/>
</dbReference>
<name>A0A6A5UAN2_9PLEO</name>
<dbReference type="InterPro" id="IPR052337">
    <property type="entry name" value="SAT4-like"/>
</dbReference>
<dbReference type="PANTHER" id="PTHR33048">
    <property type="entry name" value="PTH11-LIKE INTEGRAL MEMBRANE PROTEIN (AFU_ORTHOLOGUE AFUA_5G11245)"/>
    <property type="match status" value="1"/>
</dbReference>
<feature type="transmembrane region" description="Helical" evidence="7">
    <location>
        <begin position="149"/>
        <end position="171"/>
    </location>
</feature>
<comment type="subcellular location">
    <subcellularLocation>
        <location evidence="1">Membrane</location>
        <topology evidence="1">Multi-pass membrane protein</topology>
    </subcellularLocation>
</comment>
<feature type="transmembrane region" description="Helical" evidence="7">
    <location>
        <begin position="49"/>
        <end position="69"/>
    </location>
</feature>
<feature type="compositionally biased region" description="Gly residues" evidence="6">
    <location>
        <begin position="383"/>
        <end position="392"/>
    </location>
</feature>
<feature type="transmembrane region" description="Helical" evidence="7">
    <location>
        <begin position="18"/>
        <end position="37"/>
    </location>
</feature>
<feature type="transmembrane region" description="Helical" evidence="7">
    <location>
        <begin position="99"/>
        <end position="118"/>
    </location>
</feature>
<evidence type="ECO:0000256" key="6">
    <source>
        <dbReference type="SAM" id="MobiDB-lite"/>
    </source>
</evidence>
<feature type="compositionally biased region" description="Polar residues" evidence="6">
    <location>
        <begin position="395"/>
        <end position="413"/>
    </location>
</feature>
<feature type="compositionally biased region" description="Polar residues" evidence="6">
    <location>
        <begin position="361"/>
        <end position="373"/>
    </location>
</feature>
<evidence type="ECO:0000256" key="1">
    <source>
        <dbReference type="ARBA" id="ARBA00004141"/>
    </source>
</evidence>
<keyword evidence="3 7" id="KW-1133">Transmembrane helix</keyword>
<feature type="transmembrane region" description="Helical" evidence="7">
    <location>
        <begin position="191"/>
        <end position="212"/>
    </location>
</feature>
<protein>
    <recommendedName>
        <fullName evidence="8">Rhodopsin domain-containing protein</fullName>
    </recommendedName>
</protein>
<gene>
    <name evidence="9" type="ORF">CC80DRAFT_531720</name>
</gene>
<evidence type="ECO:0000259" key="8">
    <source>
        <dbReference type="Pfam" id="PF20684"/>
    </source>
</evidence>
<keyword evidence="10" id="KW-1185">Reference proteome</keyword>
<feature type="transmembrane region" description="Helical" evidence="7">
    <location>
        <begin position="265"/>
        <end position="287"/>
    </location>
</feature>
<dbReference type="AlphaFoldDB" id="A0A6A5UAN2"/>
<dbReference type="EMBL" id="ML976980">
    <property type="protein sequence ID" value="KAF1961961.1"/>
    <property type="molecule type" value="Genomic_DNA"/>
</dbReference>
<feature type="region of interest" description="Disordered" evidence="6">
    <location>
        <begin position="295"/>
        <end position="317"/>
    </location>
</feature>
<dbReference type="GO" id="GO:0016020">
    <property type="term" value="C:membrane"/>
    <property type="evidence" value="ECO:0007669"/>
    <property type="project" value="UniProtKB-SubCell"/>
</dbReference>
<keyword evidence="4 7" id="KW-0472">Membrane</keyword>
<feature type="region of interest" description="Disordered" evidence="6">
    <location>
        <begin position="356"/>
        <end position="413"/>
    </location>
</feature>
<accession>A0A6A5UAN2</accession>
<dbReference type="Pfam" id="PF20684">
    <property type="entry name" value="Fung_rhodopsin"/>
    <property type="match status" value="1"/>
</dbReference>
<evidence type="ECO:0000313" key="9">
    <source>
        <dbReference type="EMBL" id="KAF1961961.1"/>
    </source>
</evidence>
<evidence type="ECO:0000256" key="3">
    <source>
        <dbReference type="ARBA" id="ARBA00022989"/>
    </source>
</evidence>
<dbReference type="InterPro" id="IPR049326">
    <property type="entry name" value="Rhodopsin_dom_fungi"/>
</dbReference>
<evidence type="ECO:0000256" key="5">
    <source>
        <dbReference type="ARBA" id="ARBA00038359"/>
    </source>
</evidence>
<evidence type="ECO:0000256" key="4">
    <source>
        <dbReference type="ARBA" id="ARBA00023136"/>
    </source>
</evidence>
<evidence type="ECO:0000313" key="10">
    <source>
        <dbReference type="Proteomes" id="UP000800035"/>
    </source>
</evidence>
<comment type="similarity">
    <text evidence="5">Belongs to the SAT4 family.</text>
</comment>